<organism evidence="1 2">
    <name type="scientific">Gigaspora margarita</name>
    <dbReference type="NCBI Taxonomy" id="4874"/>
    <lineage>
        <taxon>Eukaryota</taxon>
        <taxon>Fungi</taxon>
        <taxon>Fungi incertae sedis</taxon>
        <taxon>Mucoromycota</taxon>
        <taxon>Glomeromycotina</taxon>
        <taxon>Glomeromycetes</taxon>
        <taxon>Diversisporales</taxon>
        <taxon>Gigasporaceae</taxon>
        <taxon>Gigaspora</taxon>
    </lineage>
</organism>
<gene>
    <name evidence="1" type="ORF">GMARGA_LOCUS29520</name>
</gene>
<comment type="caution">
    <text evidence="1">The sequence shown here is derived from an EMBL/GenBank/DDBJ whole genome shotgun (WGS) entry which is preliminary data.</text>
</comment>
<sequence>TFAKPKRNIGDEALNATAQAMTAFANAIGRGSKKSLIKIDFYHEKRTQDPVT</sequence>
<dbReference type="EMBL" id="CAJVQB010039868">
    <property type="protein sequence ID" value="CAG8827801.1"/>
    <property type="molecule type" value="Genomic_DNA"/>
</dbReference>
<evidence type="ECO:0000313" key="1">
    <source>
        <dbReference type="EMBL" id="CAG8827801.1"/>
    </source>
</evidence>
<keyword evidence="2" id="KW-1185">Reference proteome</keyword>
<protein>
    <submittedName>
        <fullName evidence="1">20570_t:CDS:1</fullName>
    </submittedName>
</protein>
<feature type="non-terminal residue" evidence="1">
    <location>
        <position position="1"/>
    </location>
</feature>
<proteinExistence type="predicted"/>
<dbReference type="Proteomes" id="UP000789901">
    <property type="component" value="Unassembled WGS sequence"/>
</dbReference>
<evidence type="ECO:0000313" key="2">
    <source>
        <dbReference type="Proteomes" id="UP000789901"/>
    </source>
</evidence>
<reference evidence="1 2" key="1">
    <citation type="submission" date="2021-06" db="EMBL/GenBank/DDBJ databases">
        <authorList>
            <person name="Kallberg Y."/>
            <person name="Tangrot J."/>
            <person name="Rosling A."/>
        </authorList>
    </citation>
    <scope>NUCLEOTIDE SEQUENCE [LARGE SCALE GENOMIC DNA]</scope>
    <source>
        <strain evidence="1 2">120-4 pot B 10/14</strain>
    </source>
</reference>
<accession>A0ABN7WE44</accession>
<name>A0ABN7WE44_GIGMA</name>